<dbReference type="InterPro" id="IPR013083">
    <property type="entry name" value="Znf_RING/FYVE/PHD"/>
</dbReference>
<evidence type="ECO:0000256" key="2">
    <source>
        <dbReference type="ARBA" id="ARBA00022771"/>
    </source>
</evidence>
<dbReference type="SUPFAM" id="SSF55781">
    <property type="entry name" value="GAF domain-like"/>
    <property type="match status" value="1"/>
</dbReference>
<dbReference type="SUPFAM" id="SSF57903">
    <property type="entry name" value="FYVE/PHD zinc finger"/>
    <property type="match status" value="2"/>
</dbReference>
<evidence type="ECO:0000313" key="8">
    <source>
        <dbReference type="Proteomes" id="UP000030745"/>
    </source>
</evidence>
<keyword evidence="8" id="KW-1185">Reference proteome</keyword>
<dbReference type="Proteomes" id="UP000030745">
    <property type="component" value="Unassembled WGS sequence"/>
</dbReference>
<feature type="region of interest" description="Disordered" evidence="5">
    <location>
        <begin position="331"/>
        <end position="360"/>
    </location>
</feature>
<dbReference type="STRING" id="695850.A0A067BV45"/>
<dbReference type="GO" id="GO:0008270">
    <property type="term" value="F:zinc ion binding"/>
    <property type="evidence" value="ECO:0007669"/>
    <property type="project" value="UniProtKB-KW"/>
</dbReference>
<keyword evidence="1" id="KW-0479">Metal-binding</keyword>
<evidence type="ECO:0000256" key="5">
    <source>
        <dbReference type="SAM" id="MobiDB-lite"/>
    </source>
</evidence>
<dbReference type="SMART" id="SM00065">
    <property type="entry name" value="GAF"/>
    <property type="match status" value="1"/>
</dbReference>
<dbReference type="OMA" id="PIADSIM"/>
<dbReference type="Pfam" id="PF01363">
    <property type="entry name" value="FYVE"/>
    <property type="match status" value="2"/>
</dbReference>
<keyword evidence="2 4" id="KW-0863">Zinc-finger</keyword>
<dbReference type="AlphaFoldDB" id="A0A067BV45"/>
<dbReference type="PANTHER" id="PTHR43102:SF2">
    <property type="entry name" value="GAF DOMAIN-CONTAINING PROTEIN"/>
    <property type="match status" value="1"/>
</dbReference>
<organism evidence="7 8">
    <name type="scientific">Saprolegnia parasitica (strain CBS 223.65)</name>
    <dbReference type="NCBI Taxonomy" id="695850"/>
    <lineage>
        <taxon>Eukaryota</taxon>
        <taxon>Sar</taxon>
        <taxon>Stramenopiles</taxon>
        <taxon>Oomycota</taxon>
        <taxon>Saprolegniomycetes</taxon>
        <taxon>Saprolegniales</taxon>
        <taxon>Saprolegniaceae</taxon>
        <taxon>Saprolegnia</taxon>
    </lineage>
</organism>
<dbReference type="SMART" id="SM00064">
    <property type="entry name" value="FYVE"/>
    <property type="match status" value="2"/>
</dbReference>
<dbReference type="EMBL" id="KK583269">
    <property type="protein sequence ID" value="KDO22409.1"/>
    <property type="molecule type" value="Genomic_DNA"/>
</dbReference>
<reference evidence="7 8" key="1">
    <citation type="journal article" date="2013" name="PLoS Genet.">
        <title>Distinctive expansion of potential virulence genes in the genome of the oomycete fish pathogen Saprolegnia parasitica.</title>
        <authorList>
            <person name="Jiang R.H."/>
            <person name="de Bruijn I."/>
            <person name="Haas B.J."/>
            <person name="Belmonte R."/>
            <person name="Lobach L."/>
            <person name="Christie J."/>
            <person name="van den Ackerveken G."/>
            <person name="Bottin A."/>
            <person name="Bulone V."/>
            <person name="Diaz-Moreno S.M."/>
            <person name="Dumas B."/>
            <person name="Fan L."/>
            <person name="Gaulin E."/>
            <person name="Govers F."/>
            <person name="Grenville-Briggs L.J."/>
            <person name="Horner N.R."/>
            <person name="Levin J.Z."/>
            <person name="Mammella M."/>
            <person name="Meijer H.J."/>
            <person name="Morris P."/>
            <person name="Nusbaum C."/>
            <person name="Oome S."/>
            <person name="Phillips A.J."/>
            <person name="van Rooyen D."/>
            <person name="Rzeszutek E."/>
            <person name="Saraiva M."/>
            <person name="Secombes C.J."/>
            <person name="Seidl M.F."/>
            <person name="Snel B."/>
            <person name="Stassen J.H."/>
            <person name="Sykes S."/>
            <person name="Tripathy S."/>
            <person name="van den Berg H."/>
            <person name="Vega-Arreguin J.C."/>
            <person name="Wawra S."/>
            <person name="Young S.K."/>
            <person name="Zeng Q."/>
            <person name="Dieguez-Uribeondo J."/>
            <person name="Russ C."/>
            <person name="Tyler B.M."/>
            <person name="van West P."/>
        </authorList>
    </citation>
    <scope>NUCLEOTIDE SEQUENCE [LARGE SCALE GENOMIC DNA]</scope>
    <source>
        <strain evidence="7 8">CBS 223.65</strain>
    </source>
</reference>
<protein>
    <recommendedName>
        <fullName evidence="6">FYVE-type domain-containing protein</fullName>
    </recommendedName>
</protein>
<dbReference type="InterPro" id="IPR017455">
    <property type="entry name" value="Znf_FYVE-rel"/>
</dbReference>
<proteinExistence type="predicted"/>
<dbReference type="InterPro" id="IPR029016">
    <property type="entry name" value="GAF-like_dom_sf"/>
</dbReference>
<feature type="domain" description="FYVE-type" evidence="6">
    <location>
        <begin position="380"/>
        <end position="445"/>
    </location>
</feature>
<dbReference type="GeneID" id="24133405"/>
<feature type="compositionally biased region" description="Polar residues" evidence="5">
    <location>
        <begin position="331"/>
        <end position="347"/>
    </location>
</feature>
<evidence type="ECO:0000256" key="4">
    <source>
        <dbReference type="PROSITE-ProRule" id="PRU00091"/>
    </source>
</evidence>
<feature type="compositionally biased region" description="Low complexity" evidence="5">
    <location>
        <begin position="109"/>
        <end position="118"/>
    </location>
</feature>
<feature type="region of interest" description="Disordered" evidence="5">
    <location>
        <begin position="108"/>
        <end position="132"/>
    </location>
</feature>
<dbReference type="InterPro" id="IPR003018">
    <property type="entry name" value="GAF"/>
</dbReference>
<dbReference type="Gene3D" id="3.30.40.10">
    <property type="entry name" value="Zinc/RING finger domain, C3HC4 (zinc finger)"/>
    <property type="match status" value="2"/>
</dbReference>
<gene>
    <name evidence="7" type="ORF">SPRG_11361</name>
</gene>
<keyword evidence="3" id="KW-0862">Zinc</keyword>
<sequence length="561" mass="62430">MAMAMSSYNHIFVENMVDGEGDKPSRILRQDQLLMPHLYQPTKGCHACHECTKAFTTFRRKHNCQMCGYVVCKNCTLAHVAEVSKDVLDVKVCLSCVAHLEAEHRLRRTGTSSSLRSSTELHRRHSSRSNMSVYSEDDVGEANLFQLSLRGKDAMLRRPSSSMEYALDYSWKHKWPKPPTLPLEADRLVVLKSFDLLRQDVTFDAICEIAAKVLQCRIVTVGFIDEHRHWFKSSMGLAQTSIPRSMSFCAHALASEDPLVVLDTRDDDRFKFNPMVTGAHIQFYASAPIVHSSGHVLGTVAVMDQTARTSCDPSILETLAAVVMKKLETTSSQARTKAHSVSSNSGSHEPEHDDVPSPPAPTHLVFTDKDLLHRSLWVSDAKRNNCFVCKSKFSMFLRKHHCRMCGEVICKHCELAATVHMSSAATEMEKVARVPVCLTCLAKKKAAAAAAAVATPAPVEDEAAPVPVKKARPIADSIMTVDEMDDDDDDAVPLLDRHMAFDVDMCEVVYTDKPLVLEPPPAAPELQRDISRTEIESMLAKLLSQSTDTLHQLSSQDNQYR</sequence>
<feature type="domain" description="FYVE-type" evidence="6">
    <location>
        <begin position="42"/>
        <end position="101"/>
    </location>
</feature>
<name>A0A067BV45_SAPPC</name>
<dbReference type="InterPro" id="IPR000306">
    <property type="entry name" value="Znf_FYVE"/>
</dbReference>
<dbReference type="InterPro" id="IPR011011">
    <property type="entry name" value="Znf_FYVE_PHD"/>
</dbReference>
<dbReference type="Gene3D" id="3.30.450.40">
    <property type="match status" value="1"/>
</dbReference>
<dbReference type="KEGG" id="spar:SPRG_11361"/>
<dbReference type="PANTHER" id="PTHR43102">
    <property type="entry name" value="SLR1143 PROTEIN"/>
    <property type="match status" value="1"/>
</dbReference>
<evidence type="ECO:0000256" key="1">
    <source>
        <dbReference type="ARBA" id="ARBA00022723"/>
    </source>
</evidence>
<dbReference type="OrthoDB" id="660555at2759"/>
<dbReference type="CDD" id="cd00065">
    <property type="entry name" value="FYVE_like_SF"/>
    <property type="match status" value="1"/>
</dbReference>
<evidence type="ECO:0000256" key="3">
    <source>
        <dbReference type="ARBA" id="ARBA00022833"/>
    </source>
</evidence>
<dbReference type="VEuPathDB" id="FungiDB:SPRG_11361"/>
<accession>A0A067BV45</accession>
<evidence type="ECO:0000259" key="6">
    <source>
        <dbReference type="PROSITE" id="PS50178"/>
    </source>
</evidence>
<evidence type="ECO:0000313" key="7">
    <source>
        <dbReference type="EMBL" id="KDO22409.1"/>
    </source>
</evidence>
<dbReference type="RefSeq" id="XP_012206932.1">
    <property type="nucleotide sequence ID" value="XM_012351542.1"/>
</dbReference>
<dbReference type="Pfam" id="PF01590">
    <property type="entry name" value="GAF"/>
    <property type="match status" value="1"/>
</dbReference>
<dbReference type="PROSITE" id="PS50178">
    <property type="entry name" value="ZF_FYVE"/>
    <property type="match status" value="2"/>
</dbReference>